<evidence type="ECO:0000313" key="1">
    <source>
        <dbReference type="EMBL" id="CAC5400126.1"/>
    </source>
</evidence>
<name>A0A6J8CX46_MYTCO</name>
<accession>A0A6J8CX46</accession>
<gene>
    <name evidence="1" type="ORF">MCOR_34340</name>
</gene>
<keyword evidence="2" id="KW-1185">Reference proteome</keyword>
<reference evidence="1 2" key="1">
    <citation type="submission" date="2020-06" db="EMBL/GenBank/DDBJ databases">
        <authorList>
            <person name="Li R."/>
            <person name="Bekaert M."/>
        </authorList>
    </citation>
    <scope>NUCLEOTIDE SEQUENCE [LARGE SCALE GENOMIC DNA]</scope>
    <source>
        <strain evidence="2">wild</strain>
    </source>
</reference>
<dbReference type="OrthoDB" id="10003658at2759"/>
<protein>
    <submittedName>
        <fullName evidence="1">Uncharacterized protein</fullName>
    </submittedName>
</protein>
<evidence type="ECO:0000313" key="2">
    <source>
        <dbReference type="Proteomes" id="UP000507470"/>
    </source>
</evidence>
<proteinExistence type="predicted"/>
<dbReference type="AlphaFoldDB" id="A0A6J8CX46"/>
<dbReference type="Proteomes" id="UP000507470">
    <property type="component" value="Unassembled WGS sequence"/>
</dbReference>
<organism evidence="1 2">
    <name type="scientific">Mytilus coruscus</name>
    <name type="common">Sea mussel</name>
    <dbReference type="NCBI Taxonomy" id="42192"/>
    <lineage>
        <taxon>Eukaryota</taxon>
        <taxon>Metazoa</taxon>
        <taxon>Spiralia</taxon>
        <taxon>Lophotrochozoa</taxon>
        <taxon>Mollusca</taxon>
        <taxon>Bivalvia</taxon>
        <taxon>Autobranchia</taxon>
        <taxon>Pteriomorphia</taxon>
        <taxon>Mytilida</taxon>
        <taxon>Mytiloidea</taxon>
        <taxon>Mytilidae</taxon>
        <taxon>Mytilinae</taxon>
        <taxon>Mytilus</taxon>
    </lineage>
</organism>
<sequence>MKPVIGNSPQWKKEGENIRQLADCMSAYREYLLLQNQVTQKNQSLDHPVRTIDKFATIEHRRMTSTDVKSCYKLLDEDVRSKPKSVPILFDEDKHLDRPFEDYLKRLRYFEKLQLSTPVDIIRFCPGGSILTTVCIVKVNANRSESEILIDGARMLQKSKVHLQEFHTRAQRSLFKQKLQNVTKVLPSEADLIYKELTLDAATVNHPVTQERLRLIFLCEQGLLADLRNLNAGRPTGTYDVFFDKLSGVVEEVTAADDRRHNVSHLSQWISLDELIKISSKKCPEGTQIPSKSLVRLQFAPKNPYTRAALNFTEKIQVQYKIQRRQLRSAHPDDHYCAAQLKYFKKMASELRELAAVFFCDDKAKIPVGSPGCPISTGVRGKKSIAPTCSTFGAKDHDMSMSSITPSVILQCEVPVDASKSFVRGTVTNIVNDSVLETSNPFRHAAALIKVFNNSP</sequence>
<dbReference type="EMBL" id="CACVKT020006168">
    <property type="protein sequence ID" value="CAC5400126.1"/>
    <property type="molecule type" value="Genomic_DNA"/>
</dbReference>